<evidence type="ECO:0000313" key="4">
    <source>
        <dbReference type="Proteomes" id="UP000799424"/>
    </source>
</evidence>
<dbReference type="EMBL" id="MU006232">
    <property type="protein sequence ID" value="KAF2823392.1"/>
    <property type="molecule type" value="Genomic_DNA"/>
</dbReference>
<keyword evidence="2" id="KW-1133">Transmembrane helix</keyword>
<keyword evidence="2" id="KW-0812">Transmembrane</keyword>
<sequence>MSSAQSNQTPQLSLPTGWLIPPPGLLPASHPIKIEPVPIAISVTLAFIVGAVVIIFLCRKDKDVFLEGRVVRAPKNKKPTAAARHGDDQNRRLVATKVPEIRHPSPSRAMPEQRQPGLQQAPKVIAKLGWDFNGNPQPESSRIEYPEDQPPPGHQQYYDPNRDSKYDSDDETLNEYKRNSAYWEMPQSEVGEPFDKEMRARYGTTERSRASGSVRHSPFGLASNTWLGDAY</sequence>
<name>A0A6A6ZQP5_9PLEO</name>
<dbReference type="Proteomes" id="UP000799424">
    <property type="component" value="Unassembled WGS sequence"/>
</dbReference>
<dbReference type="OrthoDB" id="3745978at2759"/>
<accession>A0A6A6ZQP5</accession>
<evidence type="ECO:0000256" key="2">
    <source>
        <dbReference type="SAM" id="Phobius"/>
    </source>
</evidence>
<proteinExistence type="predicted"/>
<feature type="compositionally biased region" description="Polar residues" evidence="1">
    <location>
        <begin position="222"/>
        <end position="231"/>
    </location>
</feature>
<protein>
    <submittedName>
        <fullName evidence="3">Uncharacterized protein</fullName>
    </submittedName>
</protein>
<evidence type="ECO:0000313" key="3">
    <source>
        <dbReference type="EMBL" id="KAF2823392.1"/>
    </source>
</evidence>
<dbReference type="AlphaFoldDB" id="A0A6A6ZQP5"/>
<evidence type="ECO:0000256" key="1">
    <source>
        <dbReference type="SAM" id="MobiDB-lite"/>
    </source>
</evidence>
<reference evidence="3" key="1">
    <citation type="journal article" date="2020" name="Stud. Mycol.">
        <title>101 Dothideomycetes genomes: a test case for predicting lifestyles and emergence of pathogens.</title>
        <authorList>
            <person name="Haridas S."/>
            <person name="Albert R."/>
            <person name="Binder M."/>
            <person name="Bloem J."/>
            <person name="Labutti K."/>
            <person name="Salamov A."/>
            <person name="Andreopoulos B."/>
            <person name="Baker S."/>
            <person name="Barry K."/>
            <person name="Bills G."/>
            <person name="Bluhm B."/>
            <person name="Cannon C."/>
            <person name="Castanera R."/>
            <person name="Culley D."/>
            <person name="Daum C."/>
            <person name="Ezra D."/>
            <person name="Gonzalez J."/>
            <person name="Henrissat B."/>
            <person name="Kuo A."/>
            <person name="Liang C."/>
            <person name="Lipzen A."/>
            <person name="Lutzoni F."/>
            <person name="Magnuson J."/>
            <person name="Mondo S."/>
            <person name="Nolan M."/>
            <person name="Ohm R."/>
            <person name="Pangilinan J."/>
            <person name="Park H.-J."/>
            <person name="Ramirez L."/>
            <person name="Alfaro M."/>
            <person name="Sun H."/>
            <person name="Tritt A."/>
            <person name="Yoshinaga Y."/>
            <person name="Zwiers L.-H."/>
            <person name="Turgeon B."/>
            <person name="Goodwin S."/>
            <person name="Spatafora J."/>
            <person name="Crous P."/>
            <person name="Grigoriev I."/>
        </authorList>
    </citation>
    <scope>NUCLEOTIDE SEQUENCE</scope>
    <source>
        <strain evidence="3">CBS 113818</strain>
    </source>
</reference>
<feature type="compositionally biased region" description="Basic and acidic residues" evidence="1">
    <location>
        <begin position="193"/>
        <end position="209"/>
    </location>
</feature>
<keyword evidence="2" id="KW-0472">Membrane</keyword>
<keyword evidence="4" id="KW-1185">Reference proteome</keyword>
<feature type="region of interest" description="Disordered" evidence="1">
    <location>
        <begin position="76"/>
        <end position="231"/>
    </location>
</feature>
<feature type="transmembrane region" description="Helical" evidence="2">
    <location>
        <begin position="39"/>
        <end position="58"/>
    </location>
</feature>
<gene>
    <name evidence="3" type="ORF">CC86DRAFT_384756</name>
</gene>
<organism evidence="3 4">
    <name type="scientific">Ophiobolus disseminans</name>
    <dbReference type="NCBI Taxonomy" id="1469910"/>
    <lineage>
        <taxon>Eukaryota</taxon>
        <taxon>Fungi</taxon>
        <taxon>Dikarya</taxon>
        <taxon>Ascomycota</taxon>
        <taxon>Pezizomycotina</taxon>
        <taxon>Dothideomycetes</taxon>
        <taxon>Pleosporomycetidae</taxon>
        <taxon>Pleosporales</taxon>
        <taxon>Pleosporineae</taxon>
        <taxon>Phaeosphaeriaceae</taxon>
        <taxon>Ophiobolus</taxon>
    </lineage>
</organism>